<dbReference type="SMART" id="SM00822">
    <property type="entry name" value="PKS_KR"/>
    <property type="match status" value="1"/>
</dbReference>
<organism evidence="4 5">
    <name type="scientific">Flavobacterium chungangense</name>
    <dbReference type="NCBI Taxonomy" id="554283"/>
    <lineage>
        <taxon>Bacteria</taxon>
        <taxon>Pseudomonadati</taxon>
        <taxon>Bacteroidota</taxon>
        <taxon>Flavobacteriia</taxon>
        <taxon>Flavobacteriales</taxon>
        <taxon>Flavobacteriaceae</taxon>
        <taxon>Flavobacterium</taxon>
    </lineage>
</organism>
<dbReference type="GO" id="GO:0016491">
    <property type="term" value="F:oxidoreductase activity"/>
    <property type="evidence" value="ECO:0007669"/>
    <property type="project" value="UniProtKB-KW"/>
</dbReference>
<dbReference type="Pfam" id="PF13561">
    <property type="entry name" value="adh_short_C2"/>
    <property type="match status" value="1"/>
</dbReference>
<comment type="similarity">
    <text evidence="1">Belongs to the short-chain dehydrogenases/reductases (SDR) family.</text>
</comment>
<feature type="domain" description="Ketoreductase" evidence="3">
    <location>
        <begin position="8"/>
        <end position="193"/>
    </location>
</feature>
<dbReference type="PRINTS" id="PR00081">
    <property type="entry name" value="GDHRDH"/>
</dbReference>
<dbReference type="PRINTS" id="PR00080">
    <property type="entry name" value="SDRFAMILY"/>
</dbReference>
<proteinExistence type="inferred from homology"/>
<dbReference type="PROSITE" id="PS00061">
    <property type="entry name" value="ADH_SHORT"/>
    <property type="match status" value="1"/>
</dbReference>
<evidence type="ECO:0000259" key="3">
    <source>
        <dbReference type="SMART" id="SM00822"/>
    </source>
</evidence>
<name>A0A6V6YUN8_9FLAO</name>
<sequence length="251" mass="26404">MGQILKDKVVIVTGASKGIGAGIAREAGAAGAKVVVNYASSREDANSVVDEITNQGGQAISVQGDMSKKEDVQKLFKAAEDAYSKVDAVINNAGVYEFAPLEAITEESYRRMFDINVLGILLASQEAVRAFGNRGGSIVNITSYAGTRPDPYSIVYGSSKAAADALTISMSQELGPKNIRVNSIRPGGVLTEGVAKLGVDSDSEVIRETINRSALGRMAKPEDIGKMAVFFASDESKIITGQMVEVSGGYK</sequence>
<dbReference type="FunFam" id="3.40.50.720:FF:000084">
    <property type="entry name" value="Short-chain dehydrogenase reductase"/>
    <property type="match status" value="1"/>
</dbReference>
<dbReference type="InterPro" id="IPR002347">
    <property type="entry name" value="SDR_fam"/>
</dbReference>
<evidence type="ECO:0000256" key="2">
    <source>
        <dbReference type="ARBA" id="ARBA00023002"/>
    </source>
</evidence>
<dbReference type="InterPro" id="IPR020904">
    <property type="entry name" value="Sc_DH/Rdtase_CS"/>
</dbReference>
<dbReference type="NCBIfam" id="NF005559">
    <property type="entry name" value="PRK07231.1"/>
    <property type="match status" value="1"/>
</dbReference>
<dbReference type="RefSeq" id="WP_031455801.1">
    <property type="nucleotide sequence ID" value="NZ_CAIJDO010000103.1"/>
</dbReference>
<accession>A0A6V6YUN8</accession>
<comment type="caution">
    <text evidence="4">The sequence shown here is derived from an EMBL/GenBank/DDBJ whole genome shotgun (WGS) entry which is preliminary data.</text>
</comment>
<dbReference type="Gene3D" id="3.40.50.720">
    <property type="entry name" value="NAD(P)-binding Rossmann-like Domain"/>
    <property type="match status" value="1"/>
</dbReference>
<dbReference type="AlphaFoldDB" id="A0A6V6YUN8"/>
<dbReference type="EMBL" id="CAIJDO010000103">
    <property type="protein sequence ID" value="CAD0002994.1"/>
    <property type="molecule type" value="Genomic_DNA"/>
</dbReference>
<keyword evidence="2" id="KW-0560">Oxidoreductase</keyword>
<dbReference type="PANTHER" id="PTHR43639">
    <property type="entry name" value="OXIDOREDUCTASE, SHORT-CHAIN DEHYDROGENASE/REDUCTASE FAMILY (AFU_ORTHOLOGUE AFUA_5G02870)"/>
    <property type="match status" value="1"/>
</dbReference>
<dbReference type="InterPro" id="IPR036291">
    <property type="entry name" value="NAD(P)-bd_dom_sf"/>
</dbReference>
<dbReference type="SUPFAM" id="SSF51735">
    <property type="entry name" value="NAD(P)-binding Rossmann-fold domains"/>
    <property type="match status" value="1"/>
</dbReference>
<gene>
    <name evidence="4" type="ORF">FLACHUCJ7_01198</name>
</gene>
<keyword evidence="5" id="KW-1185">Reference proteome</keyword>
<reference evidence="4 5" key="1">
    <citation type="submission" date="2020-06" db="EMBL/GenBank/DDBJ databases">
        <authorList>
            <person name="Criscuolo A."/>
        </authorList>
    </citation>
    <scope>NUCLEOTIDE SEQUENCE [LARGE SCALE GENOMIC DNA]</scope>
    <source>
        <strain evidence="5">CIP 110025</strain>
    </source>
</reference>
<protein>
    <submittedName>
        <fullName evidence="4">Short-chain dehydrogenase</fullName>
    </submittedName>
</protein>
<dbReference type="InterPro" id="IPR057326">
    <property type="entry name" value="KR_dom"/>
</dbReference>
<dbReference type="PANTHER" id="PTHR43639:SF1">
    <property type="entry name" value="SHORT-CHAIN DEHYDROGENASE_REDUCTASE FAMILY PROTEIN"/>
    <property type="match status" value="1"/>
</dbReference>
<evidence type="ECO:0000313" key="4">
    <source>
        <dbReference type="EMBL" id="CAD0002994.1"/>
    </source>
</evidence>
<dbReference type="Proteomes" id="UP000556700">
    <property type="component" value="Unassembled WGS sequence"/>
</dbReference>
<evidence type="ECO:0000256" key="1">
    <source>
        <dbReference type="ARBA" id="ARBA00006484"/>
    </source>
</evidence>
<evidence type="ECO:0000313" key="5">
    <source>
        <dbReference type="Proteomes" id="UP000556700"/>
    </source>
</evidence>